<dbReference type="EMBL" id="SNYS01000007">
    <property type="protein sequence ID" value="TDQ69404.1"/>
    <property type="molecule type" value="Genomic_DNA"/>
</dbReference>
<keyword evidence="11 12" id="KW-0472">Membrane</keyword>
<evidence type="ECO:0000256" key="3">
    <source>
        <dbReference type="ARBA" id="ARBA00022448"/>
    </source>
</evidence>
<comment type="subcellular location">
    <subcellularLocation>
        <location evidence="1">Cell inner membrane</location>
        <topology evidence="1">Multi-pass membrane protein</topology>
    </subcellularLocation>
</comment>
<evidence type="ECO:0000256" key="2">
    <source>
        <dbReference type="ARBA" id="ARBA00009137"/>
    </source>
</evidence>
<proteinExistence type="inferred from homology"/>
<evidence type="ECO:0000313" key="14">
    <source>
        <dbReference type="Proteomes" id="UP000294855"/>
    </source>
</evidence>
<dbReference type="GO" id="GO:0005886">
    <property type="term" value="C:plasma membrane"/>
    <property type="evidence" value="ECO:0007669"/>
    <property type="project" value="UniProtKB-SubCell"/>
</dbReference>
<keyword evidence="10" id="KW-0406">Ion transport</keyword>
<organism evidence="13 14">
    <name type="scientific">Methanimicrococcus blatticola</name>
    <dbReference type="NCBI Taxonomy" id="91560"/>
    <lineage>
        <taxon>Archaea</taxon>
        <taxon>Methanobacteriati</taxon>
        <taxon>Methanobacteriota</taxon>
        <taxon>Stenosarchaea group</taxon>
        <taxon>Methanomicrobia</taxon>
        <taxon>Methanosarcinales</taxon>
        <taxon>Methanosarcinaceae</taxon>
        <taxon>Methanimicrococcus</taxon>
    </lineage>
</organism>
<dbReference type="PANTHER" id="PTHR32024:SF2">
    <property type="entry name" value="TRK SYSTEM POTASSIUM UPTAKE PROTEIN TRKG-RELATED"/>
    <property type="match status" value="1"/>
</dbReference>
<evidence type="ECO:0000256" key="10">
    <source>
        <dbReference type="ARBA" id="ARBA00023065"/>
    </source>
</evidence>
<comment type="caution">
    <text evidence="13">The sequence shown here is derived from an EMBL/GenBank/DDBJ whole genome shotgun (WGS) entry which is preliminary data.</text>
</comment>
<evidence type="ECO:0000256" key="12">
    <source>
        <dbReference type="SAM" id="Phobius"/>
    </source>
</evidence>
<feature type="transmembrane region" description="Helical" evidence="12">
    <location>
        <begin position="42"/>
        <end position="60"/>
    </location>
</feature>
<dbReference type="GO" id="GO:0015379">
    <property type="term" value="F:potassium:chloride symporter activity"/>
    <property type="evidence" value="ECO:0007669"/>
    <property type="project" value="InterPro"/>
</dbReference>
<dbReference type="Proteomes" id="UP000294855">
    <property type="component" value="Unassembled WGS sequence"/>
</dbReference>
<dbReference type="PIRSF" id="PIRSF006247">
    <property type="entry name" value="TrkH"/>
    <property type="match status" value="1"/>
</dbReference>
<sequence>MVQGMNFNNVFSIVGKIMLLLALVQTVPAALAFYYHEPVSPFLASIIITGMIGLICHIKFQKTDEDEWTVRESYSVVALSWLFSALVCSIPFLLSGMSPINAFFESMSGVTTTGSTVMANIELFPKSLLFWRALLQWLGGLGVVALFIAVIPKVNMKGRQLYKAEFSGPTEDKLSPKISSTAKILWLFYIGVTALLVILLFLLGVSAYDSFAFAFSVMSSGGFAPYTDSVLPILSNPLTFVIIIIFMIIAGTNFALIYKSMTKGIRYLLKDEEFRVYIAFFLLVSSALAIILLRDTDYDLIMSIKHAFFQISSLMTTTGLVTVDFNMWSDAAKIILFLAMLTGSCSGSTSGGPTFVRWIILFRYVRRDVFKFIHPNAVKPVKYNGRSLSEETVHSTISFMILYFVILLVSSVLLGILGLDLVSAVTSALTALGNVGPSFGLIGPLDNFSVLPAASRLILIFNMWIGRLELYTVILLFTREFWKR</sequence>
<evidence type="ECO:0000256" key="8">
    <source>
        <dbReference type="ARBA" id="ARBA00022958"/>
    </source>
</evidence>
<dbReference type="InterPro" id="IPR004772">
    <property type="entry name" value="TrkH"/>
</dbReference>
<dbReference type="AlphaFoldDB" id="A0A484F772"/>
<feature type="transmembrane region" description="Helical" evidence="12">
    <location>
        <begin position="457"/>
        <end position="478"/>
    </location>
</feature>
<evidence type="ECO:0000256" key="5">
    <source>
        <dbReference type="ARBA" id="ARBA00022519"/>
    </source>
</evidence>
<feature type="transmembrane region" description="Helical" evidence="12">
    <location>
        <begin position="129"/>
        <end position="151"/>
    </location>
</feature>
<evidence type="ECO:0000256" key="6">
    <source>
        <dbReference type="ARBA" id="ARBA00022538"/>
    </source>
</evidence>
<feature type="transmembrane region" description="Helical" evidence="12">
    <location>
        <begin position="72"/>
        <end position="94"/>
    </location>
</feature>
<keyword evidence="3" id="KW-0813">Transport</keyword>
<name>A0A484F772_9EURY</name>
<dbReference type="PANTHER" id="PTHR32024">
    <property type="entry name" value="TRK SYSTEM POTASSIUM UPTAKE PROTEIN TRKG-RELATED"/>
    <property type="match status" value="1"/>
</dbReference>
<feature type="transmembrane region" description="Helical" evidence="12">
    <location>
        <begin position="424"/>
        <end position="445"/>
    </location>
</feature>
<evidence type="ECO:0000313" key="13">
    <source>
        <dbReference type="EMBL" id="TDQ69404.1"/>
    </source>
</evidence>
<keyword evidence="5" id="KW-0997">Cell inner membrane</keyword>
<accession>A0A484F772</accession>
<keyword evidence="4" id="KW-1003">Cell membrane</keyword>
<comment type="similarity">
    <text evidence="2">Belongs to the TrkH potassium transport family.</text>
</comment>
<feature type="transmembrane region" description="Helical" evidence="12">
    <location>
        <begin position="397"/>
        <end position="417"/>
    </location>
</feature>
<feature type="transmembrane region" description="Helical" evidence="12">
    <location>
        <begin position="238"/>
        <end position="256"/>
    </location>
</feature>
<protein>
    <submittedName>
        <fullName evidence="13">Trk system potassium uptake protein TrkH</fullName>
    </submittedName>
</protein>
<evidence type="ECO:0000256" key="4">
    <source>
        <dbReference type="ARBA" id="ARBA00022475"/>
    </source>
</evidence>
<gene>
    <name evidence="13" type="ORF">C7391_0730</name>
</gene>
<evidence type="ECO:0000256" key="7">
    <source>
        <dbReference type="ARBA" id="ARBA00022692"/>
    </source>
</evidence>
<evidence type="ECO:0000256" key="11">
    <source>
        <dbReference type="ARBA" id="ARBA00023136"/>
    </source>
</evidence>
<keyword evidence="9 12" id="KW-1133">Transmembrane helix</keyword>
<dbReference type="Pfam" id="PF02386">
    <property type="entry name" value="TrkH"/>
    <property type="match status" value="1"/>
</dbReference>
<feature type="transmembrane region" description="Helical" evidence="12">
    <location>
        <begin position="184"/>
        <end position="208"/>
    </location>
</feature>
<reference evidence="13 14" key="1">
    <citation type="submission" date="2019-03" db="EMBL/GenBank/DDBJ databases">
        <title>Genomic Encyclopedia of Type Strains, Phase IV (KMG-IV): sequencing the most valuable type-strain genomes for metagenomic binning, comparative biology and taxonomic classification.</title>
        <authorList>
            <person name="Goeker M."/>
        </authorList>
    </citation>
    <scope>NUCLEOTIDE SEQUENCE [LARGE SCALE GENOMIC DNA]</scope>
    <source>
        <strain evidence="13 14">DSM 13328</strain>
    </source>
</reference>
<keyword evidence="6" id="KW-0633">Potassium transport</keyword>
<keyword evidence="14" id="KW-1185">Reference proteome</keyword>
<keyword evidence="7 12" id="KW-0812">Transmembrane</keyword>
<evidence type="ECO:0000256" key="9">
    <source>
        <dbReference type="ARBA" id="ARBA00022989"/>
    </source>
</evidence>
<dbReference type="InterPro" id="IPR003445">
    <property type="entry name" value="Cat_transpt"/>
</dbReference>
<keyword evidence="8" id="KW-0630">Potassium</keyword>
<feature type="transmembrane region" description="Helical" evidence="12">
    <location>
        <begin position="335"/>
        <end position="360"/>
    </location>
</feature>
<feature type="transmembrane region" description="Helical" evidence="12">
    <location>
        <begin position="300"/>
        <end position="323"/>
    </location>
</feature>
<feature type="transmembrane region" description="Helical" evidence="12">
    <location>
        <begin position="276"/>
        <end position="294"/>
    </location>
</feature>
<evidence type="ECO:0000256" key="1">
    <source>
        <dbReference type="ARBA" id="ARBA00004429"/>
    </source>
</evidence>